<comment type="caution">
    <text evidence="1">The sequence shown here is derived from an EMBL/GenBank/DDBJ whole genome shotgun (WGS) entry which is preliminary data.</text>
</comment>
<evidence type="ECO:0000313" key="2">
    <source>
        <dbReference type="EMBL" id="NUC72939.1"/>
    </source>
</evidence>
<keyword evidence="4" id="KW-1185">Reference proteome</keyword>
<dbReference type="EMBL" id="JABURA010000001">
    <property type="protein sequence ID" value="NUB91322.1"/>
    <property type="molecule type" value="Genomic_DNA"/>
</dbReference>
<accession>A0A8J8GNY8</accession>
<dbReference type="EMBL" id="JABUQZ010000001">
    <property type="protein sequence ID" value="NUC72939.1"/>
    <property type="molecule type" value="Genomic_DNA"/>
</dbReference>
<evidence type="ECO:0000313" key="4">
    <source>
        <dbReference type="Proteomes" id="UP001016761"/>
    </source>
</evidence>
<dbReference type="Proteomes" id="UP000728647">
    <property type="component" value="Unassembled WGS sequence"/>
</dbReference>
<evidence type="ECO:0000313" key="1">
    <source>
        <dbReference type="EMBL" id="NUB91322.1"/>
    </source>
</evidence>
<dbReference type="RefSeq" id="WP_174680819.1">
    <property type="nucleotide sequence ID" value="NZ_JABUQZ010000001.1"/>
</dbReference>
<dbReference type="Proteomes" id="UP001016761">
    <property type="component" value="Unassembled WGS sequence"/>
</dbReference>
<evidence type="ECO:0000313" key="3">
    <source>
        <dbReference type="Proteomes" id="UP000728647"/>
    </source>
</evidence>
<gene>
    <name evidence="1" type="ORF">HT576_09870</name>
    <name evidence="2" type="ORF">HTZ84_11555</name>
</gene>
<sequence length="100" mass="11525">MPIDNETFQRGRKEQNIEEEVREFLASHEQQAFSVPEIAAEICEPTLSTTEESESETLSEYQLDIIAVKVSLIDLYRRGAIETRVIDDGKGTRKYYQAIR</sequence>
<dbReference type="AlphaFoldDB" id="A0A8J8GNY8"/>
<organism evidence="1 3">
    <name type="scientific">Haloterrigena gelatinilytica</name>
    <dbReference type="NCBI Taxonomy" id="2741724"/>
    <lineage>
        <taxon>Archaea</taxon>
        <taxon>Methanobacteriati</taxon>
        <taxon>Methanobacteriota</taxon>
        <taxon>Stenosarchaea group</taxon>
        <taxon>Halobacteria</taxon>
        <taxon>Halobacteriales</taxon>
        <taxon>Natrialbaceae</taxon>
        <taxon>Haloterrigena</taxon>
    </lineage>
</organism>
<protein>
    <submittedName>
        <fullName evidence="1">Uncharacterized protein</fullName>
    </submittedName>
</protein>
<reference evidence="1 4" key="1">
    <citation type="submission" date="2020-06" db="EMBL/GenBank/DDBJ databases">
        <title>Haloterrigena sp. nov., an extremely halophilic archaeon isolated from a saline sediment.</title>
        <authorList>
            <person name="Liu B.-B."/>
        </authorList>
    </citation>
    <scope>NUCLEOTIDE SEQUENCE</scope>
    <source>
        <strain evidence="1">SYSU A121-1</strain>
        <strain evidence="2 4">SYSU A558-1</strain>
    </source>
</reference>
<name>A0A8J8GNY8_9EURY</name>
<proteinExistence type="predicted"/>